<name>K1P792_MAGGI</name>
<sequence>MRSALSRIIKYYVIPSDDKVWFEWHTGNQFHFVTSEKETVHVSTSMDRITASDSSSGMVVLGMRTGDILYCDNLETHGNLSAIGHTSDIEYKVLGNVGSSVRQLINKGRNVERDLQNLDLRKNIAISLDCEHINAIAIGDDGSRPVIAVATDVVGVIHVIRW</sequence>
<protein>
    <submittedName>
        <fullName evidence="1">Uncharacterized protein</fullName>
    </submittedName>
</protein>
<dbReference type="InParanoid" id="K1P792"/>
<dbReference type="HOGENOM" id="CLU_1637074_0_0_1"/>
<evidence type="ECO:0000313" key="1">
    <source>
        <dbReference type="EMBL" id="EKC19497.1"/>
    </source>
</evidence>
<reference evidence="1" key="1">
    <citation type="journal article" date="2012" name="Nature">
        <title>The oyster genome reveals stress adaptation and complexity of shell formation.</title>
        <authorList>
            <person name="Zhang G."/>
            <person name="Fang X."/>
            <person name="Guo X."/>
            <person name="Li L."/>
            <person name="Luo R."/>
            <person name="Xu F."/>
            <person name="Yang P."/>
            <person name="Zhang L."/>
            <person name="Wang X."/>
            <person name="Qi H."/>
            <person name="Xiong Z."/>
            <person name="Que H."/>
            <person name="Xie Y."/>
            <person name="Holland P.W."/>
            <person name="Paps J."/>
            <person name="Zhu Y."/>
            <person name="Wu F."/>
            <person name="Chen Y."/>
            <person name="Wang J."/>
            <person name="Peng C."/>
            <person name="Meng J."/>
            <person name="Yang L."/>
            <person name="Liu J."/>
            <person name="Wen B."/>
            <person name="Zhang N."/>
            <person name="Huang Z."/>
            <person name="Zhu Q."/>
            <person name="Feng Y."/>
            <person name="Mount A."/>
            <person name="Hedgecock D."/>
            <person name="Xu Z."/>
            <person name="Liu Y."/>
            <person name="Domazet-Loso T."/>
            <person name="Du Y."/>
            <person name="Sun X."/>
            <person name="Zhang S."/>
            <person name="Liu B."/>
            <person name="Cheng P."/>
            <person name="Jiang X."/>
            <person name="Li J."/>
            <person name="Fan D."/>
            <person name="Wang W."/>
            <person name="Fu W."/>
            <person name="Wang T."/>
            <person name="Wang B."/>
            <person name="Zhang J."/>
            <person name="Peng Z."/>
            <person name="Li Y."/>
            <person name="Li N."/>
            <person name="Wang J."/>
            <person name="Chen M."/>
            <person name="He Y."/>
            <person name="Tan F."/>
            <person name="Song X."/>
            <person name="Zheng Q."/>
            <person name="Huang R."/>
            <person name="Yang H."/>
            <person name="Du X."/>
            <person name="Chen L."/>
            <person name="Yang M."/>
            <person name="Gaffney P.M."/>
            <person name="Wang S."/>
            <person name="Luo L."/>
            <person name="She Z."/>
            <person name="Ming Y."/>
            <person name="Huang W."/>
            <person name="Zhang S."/>
            <person name="Huang B."/>
            <person name="Zhang Y."/>
            <person name="Qu T."/>
            <person name="Ni P."/>
            <person name="Miao G."/>
            <person name="Wang J."/>
            <person name="Wang Q."/>
            <person name="Steinberg C.E."/>
            <person name="Wang H."/>
            <person name="Li N."/>
            <person name="Qian L."/>
            <person name="Zhang G."/>
            <person name="Li Y."/>
            <person name="Yang H."/>
            <person name="Liu X."/>
            <person name="Wang J."/>
            <person name="Yin Y."/>
            <person name="Wang J."/>
        </authorList>
    </citation>
    <scope>NUCLEOTIDE SEQUENCE [LARGE SCALE GENOMIC DNA]</scope>
    <source>
        <strain evidence="1">05x7-T-G4-1.051#20</strain>
    </source>
</reference>
<accession>K1P792</accession>
<gene>
    <name evidence="1" type="ORF">CGI_10008313</name>
</gene>
<proteinExistence type="predicted"/>
<dbReference type="AlphaFoldDB" id="K1P792"/>
<dbReference type="EMBL" id="JH818491">
    <property type="protein sequence ID" value="EKC19497.1"/>
    <property type="molecule type" value="Genomic_DNA"/>
</dbReference>
<organism evidence="1">
    <name type="scientific">Magallana gigas</name>
    <name type="common">Pacific oyster</name>
    <name type="synonym">Crassostrea gigas</name>
    <dbReference type="NCBI Taxonomy" id="29159"/>
    <lineage>
        <taxon>Eukaryota</taxon>
        <taxon>Metazoa</taxon>
        <taxon>Spiralia</taxon>
        <taxon>Lophotrochozoa</taxon>
        <taxon>Mollusca</taxon>
        <taxon>Bivalvia</taxon>
        <taxon>Autobranchia</taxon>
        <taxon>Pteriomorphia</taxon>
        <taxon>Ostreida</taxon>
        <taxon>Ostreoidea</taxon>
        <taxon>Ostreidae</taxon>
        <taxon>Magallana</taxon>
    </lineage>
</organism>